<evidence type="ECO:0000313" key="5">
    <source>
        <dbReference type="Proteomes" id="UP000215596"/>
    </source>
</evidence>
<dbReference type="SUPFAM" id="SSF46689">
    <property type="entry name" value="Homeodomain-like"/>
    <property type="match status" value="2"/>
</dbReference>
<dbReference type="GO" id="GO:0003700">
    <property type="term" value="F:DNA-binding transcription factor activity"/>
    <property type="evidence" value="ECO:0007669"/>
    <property type="project" value="InterPro"/>
</dbReference>
<dbReference type="InterPro" id="IPR018060">
    <property type="entry name" value="HTH_AraC"/>
</dbReference>
<comment type="caution">
    <text evidence="4">The sequence shown here is derived from an EMBL/GenBank/DDBJ whole genome shotgun (WGS) entry which is preliminary data.</text>
</comment>
<accession>A0A268EVM1</accession>
<dbReference type="Proteomes" id="UP000215596">
    <property type="component" value="Unassembled WGS sequence"/>
</dbReference>
<evidence type="ECO:0000313" key="4">
    <source>
        <dbReference type="EMBL" id="PAD77173.1"/>
    </source>
</evidence>
<protein>
    <submittedName>
        <fullName evidence="4">AraC family transcriptional regulator</fullName>
    </submittedName>
</protein>
<dbReference type="PROSITE" id="PS01124">
    <property type="entry name" value="HTH_ARAC_FAMILY_2"/>
    <property type="match status" value="1"/>
</dbReference>
<dbReference type="OrthoDB" id="34150at2"/>
<evidence type="ECO:0000256" key="1">
    <source>
        <dbReference type="ARBA" id="ARBA00023015"/>
    </source>
</evidence>
<dbReference type="Gene3D" id="1.10.10.60">
    <property type="entry name" value="Homeodomain-like"/>
    <property type="match status" value="2"/>
</dbReference>
<sequence length="299" mass="33150">MVDKLPGPSAELVEAMKRYAAADGTHETTIPSLRIIRSSQVSEPVHSVYEPSLCIVAQGAKIAMLGEESYRYDPSSYLTASVHLPIVGQVIEASPEAPYLCLQLQLDRRGLLDVIQTAGLSAPAEPGARRGLVISRMNDGLNDAVIRLVRLLDAPQDIPVLAPMIIREIIYRILQSDQGGSMRQFALIGSHAQRIASVLEQLNRNFAKRLCIDDLAAEAAMSKSSFYEVFNEVTGMSPLRYQKQLRLQEARRLLLSSSMDASDAAFEVGYESPSQFSREYARMYGQPPIRDIRRLRDSL</sequence>
<gene>
    <name evidence="4" type="ORF">CHH67_10655</name>
</gene>
<dbReference type="GO" id="GO:0043565">
    <property type="term" value="F:sequence-specific DNA binding"/>
    <property type="evidence" value="ECO:0007669"/>
    <property type="project" value="InterPro"/>
</dbReference>
<feature type="domain" description="HTH araC/xylS-type" evidence="3">
    <location>
        <begin position="196"/>
        <end position="294"/>
    </location>
</feature>
<organism evidence="4 5">
    <name type="scientific">Paenibacillus campinasensis</name>
    <dbReference type="NCBI Taxonomy" id="66347"/>
    <lineage>
        <taxon>Bacteria</taxon>
        <taxon>Bacillati</taxon>
        <taxon>Bacillota</taxon>
        <taxon>Bacilli</taxon>
        <taxon>Bacillales</taxon>
        <taxon>Paenibacillaceae</taxon>
        <taxon>Paenibacillus</taxon>
    </lineage>
</organism>
<dbReference type="RefSeq" id="WP_095265177.1">
    <property type="nucleotide sequence ID" value="NZ_NPBY01000031.1"/>
</dbReference>
<dbReference type="InterPro" id="IPR009057">
    <property type="entry name" value="Homeodomain-like_sf"/>
</dbReference>
<dbReference type="SMART" id="SM00342">
    <property type="entry name" value="HTH_ARAC"/>
    <property type="match status" value="1"/>
</dbReference>
<dbReference type="PANTHER" id="PTHR43436">
    <property type="entry name" value="ARAC-FAMILY TRANSCRIPTIONAL REGULATOR"/>
    <property type="match status" value="1"/>
</dbReference>
<proteinExistence type="predicted"/>
<reference evidence="4 5" key="1">
    <citation type="submission" date="2017-07" db="EMBL/GenBank/DDBJ databases">
        <title>Isolation and whole genome analysis of endospore-forming bacteria from heroin.</title>
        <authorList>
            <person name="Kalinowski J."/>
            <person name="Ahrens B."/>
            <person name="Al-Dilaimi A."/>
            <person name="Winkler A."/>
            <person name="Wibberg D."/>
            <person name="Schleenbecker U."/>
            <person name="Ruckert C."/>
            <person name="Wolfel R."/>
            <person name="Grass G."/>
        </authorList>
    </citation>
    <scope>NUCLEOTIDE SEQUENCE [LARGE SCALE GENOMIC DNA]</scope>
    <source>
        <strain evidence="4 5">7537-G1</strain>
    </source>
</reference>
<evidence type="ECO:0000259" key="3">
    <source>
        <dbReference type="PROSITE" id="PS01124"/>
    </source>
</evidence>
<evidence type="ECO:0000256" key="2">
    <source>
        <dbReference type="ARBA" id="ARBA00023163"/>
    </source>
</evidence>
<keyword evidence="2" id="KW-0804">Transcription</keyword>
<keyword evidence="1" id="KW-0805">Transcription regulation</keyword>
<dbReference type="Pfam" id="PF12833">
    <property type="entry name" value="HTH_18"/>
    <property type="match status" value="1"/>
</dbReference>
<dbReference type="EMBL" id="NPBY01000031">
    <property type="protein sequence ID" value="PAD77173.1"/>
    <property type="molecule type" value="Genomic_DNA"/>
</dbReference>
<dbReference type="InterPro" id="IPR009594">
    <property type="entry name" value="Tscrpt_reg_HTH_AraC_N"/>
</dbReference>
<dbReference type="AlphaFoldDB" id="A0A268EVM1"/>
<dbReference type="PANTHER" id="PTHR43436:SF1">
    <property type="entry name" value="TRANSCRIPTIONAL REGULATORY PROTEIN"/>
    <property type="match status" value="1"/>
</dbReference>
<dbReference type="Pfam" id="PF06719">
    <property type="entry name" value="AraC_N"/>
    <property type="match status" value="1"/>
</dbReference>
<name>A0A268EVM1_9BACL</name>